<sequence length="75" mass="8327">MARLSLCTALPPSAVTIVDCSFQGFQFFWLCPVPIENELQGSLFCAAKTLTPKTITWTLACIFEYEMSELQSCPS</sequence>
<reference evidence="1" key="1">
    <citation type="submission" date="2019-12" db="EMBL/GenBank/DDBJ databases">
        <title>An insight into the sialome of adult female Ixodes ricinus ticks feeding for 6 days.</title>
        <authorList>
            <person name="Perner J."/>
            <person name="Ribeiro J.M.C."/>
        </authorList>
    </citation>
    <scope>NUCLEOTIDE SEQUENCE</scope>
    <source>
        <strain evidence="1">Semi-engorged</strain>
        <tissue evidence="1">Salivary glands</tissue>
    </source>
</reference>
<name>A0A6B0TVT4_IXORI</name>
<organism evidence="1">
    <name type="scientific">Ixodes ricinus</name>
    <name type="common">Common tick</name>
    <name type="synonym">Acarus ricinus</name>
    <dbReference type="NCBI Taxonomy" id="34613"/>
    <lineage>
        <taxon>Eukaryota</taxon>
        <taxon>Metazoa</taxon>
        <taxon>Ecdysozoa</taxon>
        <taxon>Arthropoda</taxon>
        <taxon>Chelicerata</taxon>
        <taxon>Arachnida</taxon>
        <taxon>Acari</taxon>
        <taxon>Parasitiformes</taxon>
        <taxon>Ixodida</taxon>
        <taxon>Ixodoidea</taxon>
        <taxon>Ixodidae</taxon>
        <taxon>Ixodinae</taxon>
        <taxon>Ixodes</taxon>
    </lineage>
</organism>
<evidence type="ECO:0000313" key="1">
    <source>
        <dbReference type="EMBL" id="MXU83448.1"/>
    </source>
</evidence>
<dbReference type="AlphaFoldDB" id="A0A6B0TVT4"/>
<proteinExistence type="predicted"/>
<protein>
    <submittedName>
        <fullName evidence="1">Putative secreted protein</fullName>
    </submittedName>
</protein>
<dbReference type="EMBL" id="GIFC01001365">
    <property type="protein sequence ID" value="MXU83448.1"/>
    <property type="molecule type" value="Transcribed_RNA"/>
</dbReference>
<accession>A0A6B0TVT4</accession>